<accession>A0ABC8RSP5</accession>
<protein>
    <submittedName>
        <fullName evidence="1">Uncharacterized protein</fullName>
    </submittedName>
</protein>
<dbReference type="AlphaFoldDB" id="A0ABC8RSP5"/>
<organism evidence="1 2">
    <name type="scientific">Ilex paraguariensis</name>
    <name type="common">yerba mate</name>
    <dbReference type="NCBI Taxonomy" id="185542"/>
    <lineage>
        <taxon>Eukaryota</taxon>
        <taxon>Viridiplantae</taxon>
        <taxon>Streptophyta</taxon>
        <taxon>Embryophyta</taxon>
        <taxon>Tracheophyta</taxon>
        <taxon>Spermatophyta</taxon>
        <taxon>Magnoliopsida</taxon>
        <taxon>eudicotyledons</taxon>
        <taxon>Gunneridae</taxon>
        <taxon>Pentapetalae</taxon>
        <taxon>asterids</taxon>
        <taxon>campanulids</taxon>
        <taxon>Aquifoliales</taxon>
        <taxon>Aquifoliaceae</taxon>
        <taxon>Ilex</taxon>
    </lineage>
</organism>
<evidence type="ECO:0000313" key="1">
    <source>
        <dbReference type="EMBL" id="CAK9148008.1"/>
    </source>
</evidence>
<evidence type="ECO:0000313" key="2">
    <source>
        <dbReference type="Proteomes" id="UP001642360"/>
    </source>
</evidence>
<reference evidence="1 2" key="1">
    <citation type="submission" date="2024-02" db="EMBL/GenBank/DDBJ databases">
        <authorList>
            <person name="Vignale AGUSTIN F."/>
            <person name="Sosa J E."/>
            <person name="Modenutti C."/>
        </authorList>
    </citation>
    <scope>NUCLEOTIDE SEQUENCE [LARGE SCALE GENOMIC DNA]</scope>
</reference>
<proteinExistence type="predicted"/>
<gene>
    <name evidence="1" type="ORF">ILEXP_LOCUS15935</name>
</gene>
<name>A0ABC8RSP5_9AQUA</name>
<keyword evidence="2" id="KW-1185">Reference proteome</keyword>
<dbReference type="Proteomes" id="UP001642360">
    <property type="component" value="Unassembled WGS sequence"/>
</dbReference>
<comment type="caution">
    <text evidence="1">The sequence shown here is derived from an EMBL/GenBank/DDBJ whole genome shotgun (WGS) entry which is preliminary data.</text>
</comment>
<sequence length="159" mass="17313">MESRTGAEGGLAAIGACPLTMTKKRMLRKGKRVVEEGNLVLVSAKSLGLKTLSLMALQMQERALALLRKRKWRQQASIAGGAGGEPKIGINEEELLSMEAGEMELDIDREELLFMESRTSAEGGSAVIGACPLTMTKKRMLRKGKRVVEDWGGLRQLEA</sequence>
<dbReference type="EMBL" id="CAUOFW020001724">
    <property type="protein sequence ID" value="CAK9148008.1"/>
    <property type="molecule type" value="Genomic_DNA"/>
</dbReference>